<keyword evidence="1" id="KW-0472">Membrane</keyword>
<dbReference type="OrthoDB" id="7618855at2"/>
<dbReference type="PATRIC" id="fig|1440762.4.peg.3119"/>
<dbReference type="STRING" id="1440762.Y882_16805"/>
<dbReference type="InterPro" id="IPR018681">
    <property type="entry name" value="DUF2165_transmembrane"/>
</dbReference>
<proteinExistence type="predicted"/>
<gene>
    <name evidence="2" type="ORF">Y882_16805</name>
</gene>
<protein>
    <submittedName>
        <fullName evidence="2">Membrane protein</fullName>
    </submittedName>
</protein>
<dbReference type="RefSeq" id="WP_046973044.1">
    <property type="nucleotide sequence ID" value="NZ_JPLA01000050.1"/>
</dbReference>
<dbReference type="Proteomes" id="UP000035481">
    <property type="component" value="Unassembled WGS sequence"/>
</dbReference>
<feature type="transmembrane region" description="Helical" evidence="1">
    <location>
        <begin position="65"/>
        <end position="85"/>
    </location>
</feature>
<evidence type="ECO:0000313" key="3">
    <source>
        <dbReference type="Proteomes" id="UP000035481"/>
    </source>
</evidence>
<comment type="caution">
    <text evidence="2">The sequence shown here is derived from an EMBL/GenBank/DDBJ whole genome shotgun (WGS) entry which is preliminary data.</text>
</comment>
<dbReference type="AlphaFoldDB" id="A0A0G9H3J7"/>
<accession>A0A0G9H3J7</accession>
<keyword evidence="1" id="KW-1133">Transmembrane helix</keyword>
<organism evidence="2 3">
    <name type="scientific">Dyella japonica DSM 16301</name>
    <dbReference type="NCBI Taxonomy" id="1440762"/>
    <lineage>
        <taxon>Bacteria</taxon>
        <taxon>Pseudomonadati</taxon>
        <taxon>Pseudomonadota</taxon>
        <taxon>Gammaproteobacteria</taxon>
        <taxon>Lysobacterales</taxon>
        <taxon>Rhodanobacteraceae</taxon>
        <taxon>Dyella</taxon>
    </lineage>
</organism>
<dbReference type="Pfam" id="PF09933">
    <property type="entry name" value="DUF2165"/>
    <property type="match status" value="1"/>
</dbReference>
<evidence type="ECO:0000256" key="1">
    <source>
        <dbReference type="SAM" id="Phobius"/>
    </source>
</evidence>
<dbReference type="EMBL" id="JPLA01000050">
    <property type="protein sequence ID" value="KLD62267.1"/>
    <property type="molecule type" value="Genomic_DNA"/>
</dbReference>
<feature type="transmembrane region" description="Helical" evidence="1">
    <location>
        <begin position="141"/>
        <end position="157"/>
    </location>
</feature>
<sequence length="165" mass="18491">MVVRLSRILLLAAIALWLSLVAFGNLTDYASNWPFVQHVLAMDTIFPNAGIHYRAITSPLLQHLAYGLIIATEALAAVLCWLGVWRLWRTRTAPAALFHRAKRMSVLGLTIGVMLWLGGFITVGGEWFGMWMSTQWNGLESAFRFVMVLLVALVYLGQRDGELDE</sequence>
<reference evidence="2 3" key="1">
    <citation type="journal article" date="2015" name="Antonie Van Leeuwenhoek">
        <title>A phylogenomic and molecular marker based taxonomic framework for the order Xanthomonadales: proposal to transfer the families Algiphilaceae and Solimonadaceae to the order Nevskiales ord. nov. and to create a new family within the order Xanthomonadales, the family Rhodanobacteraceae fam. nov., containing the genus Rhodanobacter and its closest relatives.</title>
        <authorList>
            <person name="Naushad S."/>
            <person name="Adeolu M."/>
            <person name="Wong S."/>
            <person name="Sohail M."/>
            <person name="Schellhorn H.E."/>
            <person name="Gupta R.S."/>
        </authorList>
    </citation>
    <scope>NUCLEOTIDE SEQUENCE [LARGE SCALE GENOMIC DNA]</scope>
    <source>
        <strain evidence="2 3">DSM 16301</strain>
    </source>
</reference>
<feature type="transmembrane region" description="Helical" evidence="1">
    <location>
        <begin position="106"/>
        <end position="129"/>
    </location>
</feature>
<evidence type="ECO:0000313" key="2">
    <source>
        <dbReference type="EMBL" id="KLD62267.1"/>
    </source>
</evidence>
<name>A0A0G9H3J7_9GAMM</name>
<keyword evidence="1" id="KW-0812">Transmembrane</keyword>